<feature type="region of interest" description="Disordered" evidence="1">
    <location>
        <begin position="122"/>
        <end position="145"/>
    </location>
</feature>
<accession>A0A6H9UXQ6</accession>
<proteinExistence type="predicted"/>
<dbReference type="InterPro" id="IPR024473">
    <property type="entry name" value="Transposases_IS4_N"/>
</dbReference>
<name>A0A6H9UXQ6_9ACTN</name>
<feature type="domain" description="Transposase IS4 N-terminal" evidence="2">
    <location>
        <begin position="49"/>
        <end position="99"/>
    </location>
</feature>
<dbReference type="EMBL" id="VZRB01000019">
    <property type="protein sequence ID" value="KAB1143426.1"/>
    <property type="molecule type" value="Genomic_DNA"/>
</dbReference>
<dbReference type="Proteomes" id="UP000442707">
    <property type="component" value="Unassembled WGS sequence"/>
</dbReference>
<evidence type="ECO:0000256" key="1">
    <source>
        <dbReference type="SAM" id="MobiDB-lite"/>
    </source>
</evidence>
<feature type="compositionally biased region" description="Low complexity" evidence="1">
    <location>
        <begin position="129"/>
        <end position="143"/>
    </location>
</feature>
<dbReference type="Pfam" id="PF13006">
    <property type="entry name" value="Nterm_IS4"/>
    <property type="match status" value="1"/>
</dbReference>
<protein>
    <recommendedName>
        <fullName evidence="2">Transposase IS4 N-terminal domain-containing protein</fullName>
    </recommendedName>
</protein>
<evidence type="ECO:0000313" key="3">
    <source>
        <dbReference type="EMBL" id="KAB1143426.1"/>
    </source>
</evidence>
<dbReference type="RefSeq" id="WP_150951366.1">
    <property type="nucleotide sequence ID" value="NZ_VZRB01000019.1"/>
</dbReference>
<reference evidence="3 4" key="1">
    <citation type="submission" date="2019-09" db="EMBL/GenBank/DDBJ databases">
        <title>Screening of Novel Bioactive Compounds from Soil-Associated.</title>
        <authorList>
            <person name="Zhao S."/>
        </authorList>
    </citation>
    <scope>NUCLEOTIDE SEQUENCE [LARGE SCALE GENOMIC DNA]</scope>
    <source>
        <strain evidence="3 4">HIT-DPA4</strain>
    </source>
</reference>
<organism evidence="3 4">
    <name type="scientific">Streptomyces luteolifulvus</name>
    <dbReference type="NCBI Taxonomy" id="2615112"/>
    <lineage>
        <taxon>Bacteria</taxon>
        <taxon>Bacillati</taxon>
        <taxon>Actinomycetota</taxon>
        <taxon>Actinomycetes</taxon>
        <taxon>Kitasatosporales</taxon>
        <taxon>Streptomycetaceae</taxon>
        <taxon>Streptomyces</taxon>
    </lineage>
</organism>
<gene>
    <name evidence="3" type="ORF">F7R91_24885</name>
</gene>
<evidence type="ECO:0000259" key="2">
    <source>
        <dbReference type="Pfam" id="PF13006"/>
    </source>
</evidence>
<keyword evidence="4" id="KW-1185">Reference proteome</keyword>
<sequence>MGGSATVCQGAPLGAQSAIAAASTVATAVRPGSSRSRRRRLEPQFGDRIRLGVLTEEITPEVVDEVWELTGRAERRRRLLPARAVVSFVLALCLFSSSDSAGPPGYWAVLRIPTEKLRHLSGGSVQRLPTSSASPEPASAWETSRSRRCSNAGAGAMLGPRCLQGLDDVLEGRDGGGGEAVRGAVPGGLDDQVGQRMVLRSPVHSGLQDGE</sequence>
<comment type="caution">
    <text evidence="3">The sequence shown here is derived from an EMBL/GenBank/DDBJ whole genome shotgun (WGS) entry which is preliminary data.</text>
</comment>
<evidence type="ECO:0000313" key="4">
    <source>
        <dbReference type="Proteomes" id="UP000442707"/>
    </source>
</evidence>
<dbReference type="AlphaFoldDB" id="A0A6H9UXQ6"/>